<name>A0AAD5DF93_9CHLO</name>
<comment type="caution">
    <text evidence="2">The sequence shown here is derived from an EMBL/GenBank/DDBJ whole genome shotgun (WGS) entry which is preliminary data.</text>
</comment>
<reference evidence="2" key="1">
    <citation type="submission" date="2020-11" db="EMBL/GenBank/DDBJ databases">
        <title>Chlorella ohadii genome sequencing and assembly.</title>
        <authorList>
            <person name="Murik O."/>
            <person name="Treves H."/>
            <person name="Kedem I."/>
            <person name="Shotland Y."/>
            <person name="Kaplan A."/>
        </authorList>
    </citation>
    <scope>NUCLEOTIDE SEQUENCE</scope>
    <source>
        <strain evidence="2">1</strain>
    </source>
</reference>
<feature type="signal peptide" evidence="1">
    <location>
        <begin position="1"/>
        <end position="19"/>
    </location>
</feature>
<dbReference type="AlphaFoldDB" id="A0AAD5DF93"/>
<evidence type="ECO:0000313" key="2">
    <source>
        <dbReference type="EMBL" id="KAI7836562.1"/>
    </source>
</evidence>
<dbReference type="EMBL" id="JADXDR010000182">
    <property type="protein sequence ID" value="KAI7836562.1"/>
    <property type="molecule type" value="Genomic_DNA"/>
</dbReference>
<organism evidence="2 3">
    <name type="scientific">Chlorella ohadii</name>
    <dbReference type="NCBI Taxonomy" id="2649997"/>
    <lineage>
        <taxon>Eukaryota</taxon>
        <taxon>Viridiplantae</taxon>
        <taxon>Chlorophyta</taxon>
        <taxon>core chlorophytes</taxon>
        <taxon>Trebouxiophyceae</taxon>
        <taxon>Chlorellales</taxon>
        <taxon>Chlorellaceae</taxon>
        <taxon>Chlorella clade</taxon>
        <taxon>Chlorella</taxon>
    </lineage>
</organism>
<feature type="chain" id="PRO_5041915902" evidence="1">
    <location>
        <begin position="20"/>
        <end position="182"/>
    </location>
</feature>
<dbReference type="Proteomes" id="UP001205105">
    <property type="component" value="Unassembled WGS sequence"/>
</dbReference>
<protein>
    <submittedName>
        <fullName evidence="2">Uncharacterized protein</fullName>
    </submittedName>
</protein>
<sequence>MRASVCVALLALFAVATHGQRQLGGGTGYKCVSQKQGCDWCASATACGGCIDQKKLPVNGRCDLPPPPCVEGKAQCTKCADARTCKACVAGYVAVQGQCLNRRDVKCRSQELGCDWCKDATNCGGCIGGRKPVNGLCINLPPCEAGFGGCQICKPNGSACARCQASYRDDGKGGCRRSFGRA</sequence>
<gene>
    <name evidence="2" type="ORF">COHA_009579</name>
</gene>
<evidence type="ECO:0000313" key="3">
    <source>
        <dbReference type="Proteomes" id="UP001205105"/>
    </source>
</evidence>
<evidence type="ECO:0000256" key="1">
    <source>
        <dbReference type="SAM" id="SignalP"/>
    </source>
</evidence>
<keyword evidence="3" id="KW-1185">Reference proteome</keyword>
<proteinExistence type="predicted"/>
<keyword evidence="1" id="KW-0732">Signal</keyword>
<accession>A0AAD5DF93</accession>